<dbReference type="RefSeq" id="XP_005767146.1">
    <property type="nucleotide sequence ID" value="XM_005767089.1"/>
</dbReference>
<proteinExistence type="predicted"/>
<dbReference type="GeneID" id="17260922"/>
<dbReference type="EnsemblProtists" id="EOD14717">
    <property type="protein sequence ID" value="EOD14717"/>
    <property type="gene ID" value="EMIHUDRAFT_350271"/>
</dbReference>
<accession>A0A0D3ITY2</accession>
<dbReference type="AlphaFoldDB" id="A0A0D3ITY2"/>
<dbReference type="Proteomes" id="UP000013827">
    <property type="component" value="Unassembled WGS sequence"/>
</dbReference>
<evidence type="ECO:0000313" key="2">
    <source>
        <dbReference type="Proteomes" id="UP000013827"/>
    </source>
</evidence>
<evidence type="ECO:0000313" key="1">
    <source>
        <dbReference type="EnsemblProtists" id="EOD14717"/>
    </source>
</evidence>
<protein>
    <recommendedName>
        <fullName evidence="3">ABM domain-containing protein</fullName>
    </recommendedName>
</protein>
<organism evidence="1 2">
    <name type="scientific">Emiliania huxleyi (strain CCMP1516)</name>
    <dbReference type="NCBI Taxonomy" id="280463"/>
    <lineage>
        <taxon>Eukaryota</taxon>
        <taxon>Haptista</taxon>
        <taxon>Haptophyta</taxon>
        <taxon>Prymnesiophyceae</taxon>
        <taxon>Isochrysidales</taxon>
        <taxon>Noelaerhabdaceae</taxon>
        <taxon>Emiliania</taxon>
    </lineage>
</organism>
<reference evidence="2" key="1">
    <citation type="journal article" date="2013" name="Nature">
        <title>Pan genome of the phytoplankton Emiliania underpins its global distribution.</title>
        <authorList>
            <person name="Read B.A."/>
            <person name="Kegel J."/>
            <person name="Klute M.J."/>
            <person name="Kuo A."/>
            <person name="Lefebvre S.C."/>
            <person name="Maumus F."/>
            <person name="Mayer C."/>
            <person name="Miller J."/>
            <person name="Monier A."/>
            <person name="Salamov A."/>
            <person name="Young J."/>
            <person name="Aguilar M."/>
            <person name="Claverie J.M."/>
            <person name="Frickenhaus S."/>
            <person name="Gonzalez K."/>
            <person name="Herman E.K."/>
            <person name="Lin Y.C."/>
            <person name="Napier J."/>
            <person name="Ogata H."/>
            <person name="Sarno A.F."/>
            <person name="Shmutz J."/>
            <person name="Schroeder D."/>
            <person name="de Vargas C."/>
            <person name="Verret F."/>
            <person name="von Dassow P."/>
            <person name="Valentin K."/>
            <person name="Van de Peer Y."/>
            <person name="Wheeler G."/>
            <person name="Dacks J.B."/>
            <person name="Delwiche C.F."/>
            <person name="Dyhrman S.T."/>
            <person name="Glockner G."/>
            <person name="John U."/>
            <person name="Richards T."/>
            <person name="Worden A.Z."/>
            <person name="Zhang X."/>
            <person name="Grigoriev I.V."/>
            <person name="Allen A.E."/>
            <person name="Bidle K."/>
            <person name="Borodovsky M."/>
            <person name="Bowler C."/>
            <person name="Brownlee C."/>
            <person name="Cock J.M."/>
            <person name="Elias M."/>
            <person name="Gladyshev V.N."/>
            <person name="Groth M."/>
            <person name="Guda C."/>
            <person name="Hadaegh A."/>
            <person name="Iglesias-Rodriguez M.D."/>
            <person name="Jenkins J."/>
            <person name="Jones B.M."/>
            <person name="Lawson T."/>
            <person name="Leese F."/>
            <person name="Lindquist E."/>
            <person name="Lobanov A."/>
            <person name="Lomsadze A."/>
            <person name="Malik S.B."/>
            <person name="Marsh M.E."/>
            <person name="Mackinder L."/>
            <person name="Mock T."/>
            <person name="Mueller-Roeber B."/>
            <person name="Pagarete A."/>
            <person name="Parker M."/>
            <person name="Probert I."/>
            <person name="Quesneville H."/>
            <person name="Raines C."/>
            <person name="Rensing S.A."/>
            <person name="Riano-Pachon D.M."/>
            <person name="Richier S."/>
            <person name="Rokitta S."/>
            <person name="Shiraiwa Y."/>
            <person name="Soanes D.M."/>
            <person name="van der Giezen M."/>
            <person name="Wahlund T.M."/>
            <person name="Williams B."/>
            <person name="Wilson W."/>
            <person name="Wolfe G."/>
            <person name="Wurch L.L."/>
        </authorList>
    </citation>
    <scope>NUCLEOTIDE SEQUENCE</scope>
</reference>
<keyword evidence="2" id="KW-1185">Reference proteome</keyword>
<evidence type="ECO:0008006" key="3">
    <source>
        <dbReference type="Google" id="ProtNLM"/>
    </source>
</evidence>
<reference evidence="1" key="2">
    <citation type="submission" date="2024-10" db="UniProtKB">
        <authorList>
            <consortium name="EnsemblProtists"/>
        </authorList>
    </citation>
    <scope>IDENTIFICATION</scope>
</reference>
<sequence length="279" mass="30224">MFSLVTGSLSLNVGLRAVAPSRTAPSRTVAPSMNYYAVFHNFKPGKADEFWGAMGDVDFAAMAEAQHEAGIYNHYFMPSDVEGPIMCLWECKDKEMGSDDFQAFIDGPESPAADLMNKVYPINGMGVTPSSAWPTMPAAPTKSSGSFFWVKHTFNQGEAPAFWESMATIDMEAFAAANKEKGFVNHLFLPTTDPSTVFCVWESKAPMTVPEFTAFIDGPEGPSPGTFANAAYAVMEGGTVPSAAFPVSWLDETVAKIEELLPLKLDDIVAKLKEFQAAK</sequence>
<dbReference type="HOGENOM" id="CLU_999038_0_0_1"/>
<dbReference type="PaxDb" id="2903-EOD14717"/>
<dbReference type="eggNOG" id="ENOG502SUGQ">
    <property type="taxonomic scope" value="Eukaryota"/>
</dbReference>
<dbReference type="KEGG" id="ehx:EMIHUDRAFT_350271"/>
<name>A0A0D3ITY2_EMIH1</name>